<name>B4N7Z0_DROWI</name>
<protein>
    <recommendedName>
        <fullName evidence="4">FK506-binding protein</fullName>
        <ecNumber evidence="4">5.2.1.8</ecNumber>
    </recommendedName>
</protein>
<dbReference type="OrthoDB" id="1902587at2759"/>
<feature type="compositionally biased region" description="Acidic residues" evidence="6">
    <location>
        <begin position="149"/>
        <end position="187"/>
    </location>
</feature>
<dbReference type="GO" id="GO:0003755">
    <property type="term" value="F:peptidyl-prolyl cis-trans isomerase activity"/>
    <property type="evidence" value="ECO:0007669"/>
    <property type="project" value="UniProtKB-KW"/>
</dbReference>
<evidence type="ECO:0000256" key="5">
    <source>
        <dbReference type="PROSITE-ProRule" id="PRU00277"/>
    </source>
</evidence>
<dbReference type="InterPro" id="IPR001179">
    <property type="entry name" value="PPIase_FKBP_dom"/>
</dbReference>
<dbReference type="Proteomes" id="UP000007798">
    <property type="component" value="Unassembled WGS sequence"/>
</dbReference>
<keyword evidence="3 4" id="KW-0413">Isomerase</keyword>
<dbReference type="PIRSF" id="PIRSF001473">
    <property type="entry name" value="FK506-bp_FPR3"/>
    <property type="match status" value="1"/>
</dbReference>
<feature type="compositionally biased region" description="Acidic residues" evidence="6">
    <location>
        <begin position="118"/>
        <end position="140"/>
    </location>
</feature>
<comment type="catalytic activity">
    <reaction evidence="1 4 5">
        <text>[protein]-peptidylproline (omega=180) = [protein]-peptidylproline (omega=0)</text>
        <dbReference type="Rhea" id="RHEA:16237"/>
        <dbReference type="Rhea" id="RHEA-COMP:10747"/>
        <dbReference type="Rhea" id="RHEA-COMP:10748"/>
        <dbReference type="ChEBI" id="CHEBI:83833"/>
        <dbReference type="ChEBI" id="CHEBI:83834"/>
        <dbReference type="EC" id="5.2.1.8"/>
    </reaction>
</comment>
<dbReference type="Gene3D" id="3.10.50.40">
    <property type="match status" value="1"/>
</dbReference>
<dbReference type="FunCoup" id="B4N7Z0">
    <property type="interactions" value="198"/>
</dbReference>
<gene>
    <name evidence="8" type="primary">Dwil\GK11959</name>
    <name evidence="8" type="ORF">Dwil_GK11959</name>
</gene>
<dbReference type="Gene3D" id="2.60.120.340">
    <property type="entry name" value="Nucleoplasmin core domain"/>
    <property type="match status" value="1"/>
</dbReference>
<evidence type="ECO:0000256" key="2">
    <source>
        <dbReference type="ARBA" id="ARBA00023110"/>
    </source>
</evidence>
<sequence length="358" mass="39137">MSMFWGLVLKPNRKYSQTIGKSFHISSVAIDKGEEAKLYLTAEKQKYTVATVNKAIPQVQLDLNFSKGDQIIFQSTGDAQVSLLGYMHDDVDSEDENDDDFTIEQLANAVKGSKGADLDGDDDEEEEEEDDDDDEEDVDDSQLLAEFENGQDDDDDDEDDEEEQESDDDEEEDDSDEEEESDDEEAAAEPKAKVAKLSPTANANAKKQNGVSKNEQPKQQQQKPAKGKKEAEPSKKENTKQQASGGERTVTGGVKILDLTAGKGEEAKAGKRVAVYYNGRLQSNNKTFDSLLQGKGFKFAIGAGEVIKGWDVGVVGMKVGGKRRITCPPHMAYGGRGAPPKIPPNSTLVFDVELKSVN</sequence>
<dbReference type="KEGG" id="dwi:6647478"/>
<dbReference type="AlphaFoldDB" id="B4N7Z0"/>
<dbReference type="GO" id="GO:0000785">
    <property type="term" value="C:chromatin"/>
    <property type="evidence" value="ECO:0007669"/>
    <property type="project" value="TreeGrafter"/>
</dbReference>
<accession>B4N7Z0</accession>
<organism evidence="8 9">
    <name type="scientific">Drosophila willistoni</name>
    <name type="common">Fruit fly</name>
    <dbReference type="NCBI Taxonomy" id="7260"/>
    <lineage>
        <taxon>Eukaryota</taxon>
        <taxon>Metazoa</taxon>
        <taxon>Ecdysozoa</taxon>
        <taxon>Arthropoda</taxon>
        <taxon>Hexapoda</taxon>
        <taxon>Insecta</taxon>
        <taxon>Pterygota</taxon>
        <taxon>Neoptera</taxon>
        <taxon>Endopterygota</taxon>
        <taxon>Diptera</taxon>
        <taxon>Brachycera</taxon>
        <taxon>Muscomorpha</taxon>
        <taxon>Ephydroidea</taxon>
        <taxon>Drosophilidae</taxon>
        <taxon>Drosophila</taxon>
        <taxon>Sophophora</taxon>
    </lineage>
</organism>
<dbReference type="InParanoid" id="B4N7Z0"/>
<evidence type="ECO:0000256" key="3">
    <source>
        <dbReference type="ARBA" id="ARBA00023235"/>
    </source>
</evidence>
<evidence type="ECO:0000256" key="6">
    <source>
        <dbReference type="SAM" id="MobiDB-lite"/>
    </source>
</evidence>
<dbReference type="PANTHER" id="PTHR43811">
    <property type="entry name" value="FKBP-TYPE PEPTIDYL-PROLYL CIS-TRANS ISOMERASE FKPA"/>
    <property type="match status" value="1"/>
</dbReference>
<evidence type="ECO:0000256" key="4">
    <source>
        <dbReference type="PIRNR" id="PIRNR001473"/>
    </source>
</evidence>
<dbReference type="Pfam" id="PF17800">
    <property type="entry name" value="NPL"/>
    <property type="match status" value="1"/>
</dbReference>
<dbReference type="STRING" id="7260.B4N7Z0"/>
<evidence type="ECO:0000256" key="1">
    <source>
        <dbReference type="ARBA" id="ARBA00000971"/>
    </source>
</evidence>
<feature type="region of interest" description="Disordered" evidence="6">
    <location>
        <begin position="108"/>
        <end position="250"/>
    </location>
</feature>
<dbReference type="EMBL" id="CH964232">
    <property type="protein sequence ID" value="EDW81241.1"/>
    <property type="molecule type" value="Genomic_DNA"/>
</dbReference>
<comment type="similarity">
    <text evidence="4">Belongs to the FKBP-type PPIase family.</text>
</comment>
<evidence type="ECO:0000313" key="8">
    <source>
        <dbReference type="EMBL" id="EDW81241.1"/>
    </source>
</evidence>
<proteinExistence type="inferred from homology"/>
<dbReference type="HOGENOM" id="CLU_022297_0_0_1"/>
<dbReference type="eggNOG" id="KOG0552">
    <property type="taxonomic scope" value="Eukaryota"/>
</dbReference>
<feature type="compositionally biased region" description="Low complexity" evidence="6">
    <location>
        <begin position="212"/>
        <end position="224"/>
    </location>
</feature>
<feature type="domain" description="PPIase FKBP-type" evidence="7">
    <location>
        <begin position="270"/>
        <end position="358"/>
    </location>
</feature>
<dbReference type="GO" id="GO:0005730">
    <property type="term" value="C:nucleolus"/>
    <property type="evidence" value="ECO:0007669"/>
    <property type="project" value="TreeGrafter"/>
</dbReference>
<dbReference type="OMA" id="CPPHMAY"/>
<feature type="compositionally biased region" description="Basic and acidic residues" evidence="6">
    <location>
        <begin position="227"/>
        <end position="239"/>
    </location>
</feature>
<evidence type="ECO:0000259" key="7">
    <source>
        <dbReference type="PROSITE" id="PS50059"/>
    </source>
</evidence>
<reference evidence="8 9" key="1">
    <citation type="journal article" date="2007" name="Nature">
        <title>Evolution of genes and genomes on the Drosophila phylogeny.</title>
        <authorList>
            <consortium name="Drosophila 12 Genomes Consortium"/>
            <person name="Clark A.G."/>
            <person name="Eisen M.B."/>
            <person name="Smith D.R."/>
            <person name="Bergman C.M."/>
            <person name="Oliver B."/>
            <person name="Markow T.A."/>
            <person name="Kaufman T.C."/>
            <person name="Kellis M."/>
            <person name="Gelbart W."/>
            <person name="Iyer V.N."/>
            <person name="Pollard D.A."/>
            <person name="Sackton T.B."/>
            <person name="Larracuente A.M."/>
            <person name="Singh N.D."/>
            <person name="Abad J.P."/>
            <person name="Abt D.N."/>
            <person name="Adryan B."/>
            <person name="Aguade M."/>
            <person name="Akashi H."/>
            <person name="Anderson W.W."/>
            <person name="Aquadro C.F."/>
            <person name="Ardell D.H."/>
            <person name="Arguello R."/>
            <person name="Artieri C.G."/>
            <person name="Barbash D.A."/>
            <person name="Barker D."/>
            <person name="Barsanti P."/>
            <person name="Batterham P."/>
            <person name="Batzoglou S."/>
            <person name="Begun D."/>
            <person name="Bhutkar A."/>
            <person name="Blanco E."/>
            <person name="Bosak S.A."/>
            <person name="Bradley R.K."/>
            <person name="Brand A.D."/>
            <person name="Brent M.R."/>
            <person name="Brooks A.N."/>
            <person name="Brown R.H."/>
            <person name="Butlin R.K."/>
            <person name="Caggese C."/>
            <person name="Calvi B.R."/>
            <person name="Bernardo de Carvalho A."/>
            <person name="Caspi A."/>
            <person name="Castrezana S."/>
            <person name="Celniker S.E."/>
            <person name="Chang J.L."/>
            <person name="Chapple C."/>
            <person name="Chatterji S."/>
            <person name="Chinwalla A."/>
            <person name="Civetta A."/>
            <person name="Clifton S.W."/>
            <person name="Comeron J.M."/>
            <person name="Costello J.C."/>
            <person name="Coyne J.A."/>
            <person name="Daub J."/>
            <person name="David R.G."/>
            <person name="Delcher A.L."/>
            <person name="Delehaunty K."/>
            <person name="Do C.B."/>
            <person name="Ebling H."/>
            <person name="Edwards K."/>
            <person name="Eickbush T."/>
            <person name="Evans J.D."/>
            <person name="Filipski A."/>
            <person name="Findeiss S."/>
            <person name="Freyhult E."/>
            <person name="Fulton L."/>
            <person name="Fulton R."/>
            <person name="Garcia A.C."/>
            <person name="Gardiner A."/>
            <person name="Garfield D.A."/>
            <person name="Garvin B.E."/>
            <person name="Gibson G."/>
            <person name="Gilbert D."/>
            <person name="Gnerre S."/>
            <person name="Godfrey J."/>
            <person name="Good R."/>
            <person name="Gotea V."/>
            <person name="Gravely B."/>
            <person name="Greenberg A.J."/>
            <person name="Griffiths-Jones S."/>
            <person name="Gross S."/>
            <person name="Guigo R."/>
            <person name="Gustafson E.A."/>
            <person name="Haerty W."/>
            <person name="Hahn M.W."/>
            <person name="Halligan D.L."/>
            <person name="Halpern A.L."/>
            <person name="Halter G.M."/>
            <person name="Han M.V."/>
            <person name="Heger A."/>
            <person name="Hillier L."/>
            <person name="Hinrichs A.S."/>
            <person name="Holmes I."/>
            <person name="Hoskins R.A."/>
            <person name="Hubisz M.J."/>
            <person name="Hultmark D."/>
            <person name="Huntley M.A."/>
            <person name="Jaffe D.B."/>
            <person name="Jagadeeshan S."/>
            <person name="Jeck W.R."/>
            <person name="Johnson J."/>
            <person name="Jones C.D."/>
            <person name="Jordan W.C."/>
            <person name="Karpen G.H."/>
            <person name="Kataoka E."/>
            <person name="Keightley P.D."/>
            <person name="Kheradpour P."/>
            <person name="Kirkness E.F."/>
            <person name="Koerich L.B."/>
            <person name="Kristiansen K."/>
            <person name="Kudrna D."/>
            <person name="Kulathinal R.J."/>
            <person name="Kumar S."/>
            <person name="Kwok R."/>
            <person name="Lander E."/>
            <person name="Langley C.H."/>
            <person name="Lapoint R."/>
            <person name="Lazzaro B.P."/>
            <person name="Lee S.J."/>
            <person name="Levesque L."/>
            <person name="Li R."/>
            <person name="Lin C.F."/>
            <person name="Lin M.F."/>
            <person name="Lindblad-Toh K."/>
            <person name="Llopart A."/>
            <person name="Long M."/>
            <person name="Low L."/>
            <person name="Lozovsky E."/>
            <person name="Lu J."/>
            <person name="Luo M."/>
            <person name="Machado C.A."/>
            <person name="Makalowski W."/>
            <person name="Marzo M."/>
            <person name="Matsuda M."/>
            <person name="Matzkin L."/>
            <person name="McAllister B."/>
            <person name="McBride C.S."/>
            <person name="McKernan B."/>
            <person name="McKernan K."/>
            <person name="Mendez-Lago M."/>
            <person name="Minx P."/>
            <person name="Mollenhauer M.U."/>
            <person name="Montooth K."/>
            <person name="Mount S.M."/>
            <person name="Mu X."/>
            <person name="Myers E."/>
            <person name="Negre B."/>
            <person name="Newfeld S."/>
            <person name="Nielsen R."/>
            <person name="Noor M.A."/>
            <person name="O'Grady P."/>
            <person name="Pachter L."/>
            <person name="Papaceit M."/>
            <person name="Parisi M.J."/>
            <person name="Parisi M."/>
            <person name="Parts L."/>
            <person name="Pedersen J.S."/>
            <person name="Pesole G."/>
            <person name="Phillippy A.M."/>
            <person name="Ponting C.P."/>
            <person name="Pop M."/>
            <person name="Porcelli D."/>
            <person name="Powell J.R."/>
            <person name="Prohaska S."/>
            <person name="Pruitt K."/>
            <person name="Puig M."/>
            <person name="Quesneville H."/>
            <person name="Ram K.R."/>
            <person name="Rand D."/>
            <person name="Rasmussen M.D."/>
            <person name="Reed L.K."/>
            <person name="Reenan R."/>
            <person name="Reily A."/>
            <person name="Remington K.A."/>
            <person name="Rieger T.T."/>
            <person name="Ritchie M.G."/>
            <person name="Robin C."/>
            <person name="Rogers Y.H."/>
            <person name="Rohde C."/>
            <person name="Rozas J."/>
            <person name="Rubenfield M.J."/>
            <person name="Ruiz A."/>
            <person name="Russo S."/>
            <person name="Salzberg S.L."/>
            <person name="Sanchez-Gracia A."/>
            <person name="Saranga D.J."/>
            <person name="Sato H."/>
            <person name="Schaeffer S.W."/>
            <person name="Schatz M.C."/>
            <person name="Schlenke T."/>
            <person name="Schwartz R."/>
            <person name="Segarra C."/>
            <person name="Singh R.S."/>
            <person name="Sirot L."/>
            <person name="Sirota M."/>
            <person name="Sisneros N.B."/>
            <person name="Smith C.D."/>
            <person name="Smith T.F."/>
            <person name="Spieth J."/>
            <person name="Stage D.E."/>
            <person name="Stark A."/>
            <person name="Stephan W."/>
            <person name="Strausberg R.L."/>
            <person name="Strempel S."/>
            <person name="Sturgill D."/>
            <person name="Sutton G."/>
            <person name="Sutton G.G."/>
            <person name="Tao W."/>
            <person name="Teichmann S."/>
            <person name="Tobari Y.N."/>
            <person name="Tomimura Y."/>
            <person name="Tsolas J.M."/>
            <person name="Valente V.L."/>
            <person name="Venter E."/>
            <person name="Venter J.C."/>
            <person name="Vicario S."/>
            <person name="Vieira F.G."/>
            <person name="Vilella A.J."/>
            <person name="Villasante A."/>
            <person name="Walenz B."/>
            <person name="Wang J."/>
            <person name="Wasserman M."/>
            <person name="Watts T."/>
            <person name="Wilson D."/>
            <person name="Wilson R.K."/>
            <person name="Wing R.A."/>
            <person name="Wolfner M.F."/>
            <person name="Wong A."/>
            <person name="Wong G.K."/>
            <person name="Wu C.I."/>
            <person name="Wu G."/>
            <person name="Yamamoto D."/>
            <person name="Yang H.P."/>
            <person name="Yang S.P."/>
            <person name="Yorke J.A."/>
            <person name="Yoshida K."/>
            <person name="Zdobnov E."/>
            <person name="Zhang P."/>
            <person name="Zhang Y."/>
            <person name="Zimin A.V."/>
            <person name="Baldwin J."/>
            <person name="Abdouelleil A."/>
            <person name="Abdulkadir J."/>
            <person name="Abebe A."/>
            <person name="Abera B."/>
            <person name="Abreu J."/>
            <person name="Acer S.C."/>
            <person name="Aftuck L."/>
            <person name="Alexander A."/>
            <person name="An P."/>
            <person name="Anderson E."/>
            <person name="Anderson S."/>
            <person name="Arachi H."/>
            <person name="Azer M."/>
            <person name="Bachantsang P."/>
            <person name="Barry A."/>
            <person name="Bayul T."/>
            <person name="Berlin A."/>
            <person name="Bessette D."/>
            <person name="Bloom T."/>
            <person name="Blye J."/>
            <person name="Boguslavskiy L."/>
            <person name="Bonnet C."/>
            <person name="Boukhgalter B."/>
            <person name="Bourzgui I."/>
            <person name="Brown A."/>
            <person name="Cahill P."/>
            <person name="Channer S."/>
            <person name="Cheshatsang Y."/>
            <person name="Chuda L."/>
            <person name="Citroen M."/>
            <person name="Collymore A."/>
            <person name="Cooke P."/>
            <person name="Costello M."/>
            <person name="D'Aco K."/>
            <person name="Daza R."/>
            <person name="De Haan G."/>
            <person name="DeGray S."/>
            <person name="DeMaso C."/>
            <person name="Dhargay N."/>
            <person name="Dooley K."/>
            <person name="Dooley E."/>
            <person name="Doricent M."/>
            <person name="Dorje P."/>
            <person name="Dorjee K."/>
            <person name="Dupes A."/>
            <person name="Elong R."/>
            <person name="Falk J."/>
            <person name="Farina A."/>
            <person name="Faro S."/>
            <person name="Ferguson D."/>
            <person name="Fisher S."/>
            <person name="Foley C.D."/>
            <person name="Franke A."/>
            <person name="Friedrich D."/>
            <person name="Gadbois L."/>
            <person name="Gearin G."/>
            <person name="Gearin C.R."/>
            <person name="Giannoukos G."/>
            <person name="Goode T."/>
            <person name="Graham J."/>
            <person name="Grandbois E."/>
            <person name="Grewal S."/>
            <person name="Gyaltsen K."/>
            <person name="Hafez N."/>
            <person name="Hagos B."/>
            <person name="Hall J."/>
            <person name="Henson C."/>
            <person name="Hollinger A."/>
            <person name="Honan T."/>
            <person name="Huard M.D."/>
            <person name="Hughes L."/>
            <person name="Hurhula B."/>
            <person name="Husby M.E."/>
            <person name="Kamat A."/>
            <person name="Kanga B."/>
            <person name="Kashin S."/>
            <person name="Khazanovich D."/>
            <person name="Kisner P."/>
            <person name="Lance K."/>
            <person name="Lara M."/>
            <person name="Lee W."/>
            <person name="Lennon N."/>
            <person name="Letendre F."/>
            <person name="LeVine R."/>
            <person name="Lipovsky A."/>
            <person name="Liu X."/>
            <person name="Liu J."/>
            <person name="Liu S."/>
            <person name="Lokyitsang T."/>
            <person name="Lokyitsang Y."/>
            <person name="Lubonja R."/>
            <person name="Lui A."/>
            <person name="MacDonald P."/>
            <person name="Magnisalis V."/>
            <person name="Maru K."/>
            <person name="Matthews C."/>
            <person name="McCusker W."/>
            <person name="McDonough S."/>
            <person name="Mehta T."/>
            <person name="Meldrim J."/>
            <person name="Meneus L."/>
            <person name="Mihai O."/>
            <person name="Mihalev A."/>
            <person name="Mihova T."/>
            <person name="Mittelman R."/>
            <person name="Mlenga V."/>
            <person name="Montmayeur A."/>
            <person name="Mulrain L."/>
            <person name="Navidi A."/>
            <person name="Naylor J."/>
            <person name="Negash T."/>
            <person name="Nguyen T."/>
            <person name="Nguyen N."/>
            <person name="Nicol R."/>
            <person name="Norbu C."/>
            <person name="Norbu N."/>
            <person name="Novod N."/>
            <person name="O'Neill B."/>
            <person name="Osman S."/>
            <person name="Markiewicz E."/>
            <person name="Oyono O.L."/>
            <person name="Patti C."/>
            <person name="Phunkhang P."/>
            <person name="Pierre F."/>
            <person name="Priest M."/>
            <person name="Raghuraman S."/>
            <person name="Rege F."/>
            <person name="Reyes R."/>
            <person name="Rise C."/>
            <person name="Rogov P."/>
            <person name="Ross K."/>
            <person name="Ryan E."/>
            <person name="Settipalli S."/>
            <person name="Shea T."/>
            <person name="Sherpa N."/>
            <person name="Shi L."/>
            <person name="Shih D."/>
            <person name="Sparrow T."/>
            <person name="Spaulding J."/>
            <person name="Stalker J."/>
            <person name="Stange-Thomann N."/>
            <person name="Stavropoulos S."/>
            <person name="Stone C."/>
            <person name="Strader C."/>
            <person name="Tesfaye S."/>
            <person name="Thomson T."/>
            <person name="Thoulutsang Y."/>
            <person name="Thoulutsang D."/>
            <person name="Topham K."/>
            <person name="Topping I."/>
            <person name="Tsamla T."/>
            <person name="Vassiliev H."/>
            <person name="Vo A."/>
            <person name="Wangchuk T."/>
            <person name="Wangdi T."/>
            <person name="Weiand M."/>
            <person name="Wilkinson J."/>
            <person name="Wilson A."/>
            <person name="Yadav S."/>
            <person name="Young G."/>
            <person name="Yu Q."/>
            <person name="Zembek L."/>
            <person name="Zhong D."/>
            <person name="Zimmer A."/>
            <person name="Zwirko Z."/>
            <person name="Jaffe D.B."/>
            <person name="Alvarez P."/>
            <person name="Brockman W."/>
            <person name="Butler J."/>
            <person name="Chin C."/>
            <person name="Gnerre S."/>
            <person name="Grabherr M."/>
            <person name="Kleber M."/>
            <person name="Mauceli E."/>
            <person name="MacCallum I."/>
        </authorList>
    </citation>
    <scope>NUCLEOTIDE SEQUENCE [LARGE SCALE GENOMIC DNA]</scope>
    <source>
        <strain evidence="9">Tucson 14030-0811.24</strain>
    </source>
</reference>
<dbReference type="PhylomeDB" id="B4N7Z0"/>
<dbReference type="InterPro" id="IPR046357">
    <property type="entry name" value="PPIase_dom_sf"/>
</dbReference>
<dbReference type="PANTHER" id="PTHR43811:SF19">
    <property type="entry name" value="39 KDA FK506-BINDING NUCLEAR PROTEIN"/>
    <property type="match status" value="1"/>
</dbReference>
<evidence type="ECO:0000313" key="9">
    <source>
        <dbReference type="Proteomes" id="UP000007798"/>
    </source>
</evidence>
<dbReference type="EC" id="5.2.1.8" evidence="4"/>
<feature type="compositionally biased region" description="Polar residues" evidence="6">
    <location>
        <begin position="199"/>
        <end position="211"/>
    </location>
</feature>
<keyword evidence="2 4" id="KW-0697">Rotamase</keyword>
<dbReference type="SUPFAM" id="SSF54534">
    <property type="entry name" value="FKBP-like"/>
    <property type="match status" value="1"/>
</dbReference>
<dbReference type="Pfam" id="PF00254">
    <property type="entry name" value="FKBP_C"/>
    <property type="match status" value="1"/>
</dbReference>
<dbReference type="PROSITE" id="PS50059">
    <property type="entry name" value="FKBP_PPIASE"/>
    <property type="match status" value="1"/>
</dbReference>
<keyword evidence="9" id="KW-1185">Reference proteome</keyword>
<dbReference type="InterPro" id="IPR041232">
    <property type="entry name" value="NPL"/>
</dbReference>
<dbReference type="InterPro" id="IPR023566">
    <property type="entry name" value="PPIase_Fpr3/Fpr4-like"/>
</dbReference>
<dbReference type="FunFam" id="3.10.50.40:FF:000006">
    <property type="entry name" value="Peptidyl-prolyl cis-trans isomerase"/>
    <property type="match status" value="1"/>
</dbReference>